<dbReference type="GO" id="GO:0043226">
    <property type="term" value="C:organelle"/>
    <property type="evidence" value="ECO:0007669"/>
    <property type="project" value="UniProtKB-ARBA"/>
</dbReference>
<accession>A0AAN9SNJ2</accession>
<dbReference type="Pfam" id="PF13499">
    <property type="entry name" value="EF-hand_7"/>
    <property type="match status" value="1"/>
</dbReference>
<evidence type="ECO:0000313" key="6">
    <source>
        <dbReference type="EMBL" id="KAK7400906.1"/>
    </source>
</evidence>
<feature type="transmembrane region" description="Helical" evidence="4">
    <location>
        <begin position="12"/>
        <end position="38"/>
    </location>
</feature>
<organism evidence="6 7">
    <name type="scientific">Psophocarpus tetragonolobus</name>
    <name type="common">Winged bean</name>
    <name type="synonym">Dolichos tetragonolobus</name>
    <dbReference type="NCBI Taxonomy" id="3891"/>
    <lineage>
        <taxon>Eukaryota</taxon>
        <taxon>Viridiplantae</taxon>
        <taxon>Streptophyta</taxon>
        <taxon>Embryophyta</taxon>
        <taxon>Tracheophyta</taxon>
        <taxon>Spermatophyta</taxon>
        <taxon>Magnoliopsida</taxon>
        <taxon>eudicotyledons</taxon>
        <taxon>Gunneridae</taxon>
        <taxon>Pentapetalae</taxon>
        <taxon>rosids</taxon>
        <taxon>fabids</taxon>
        <taxon>Fabales</taxon>
        <taxon>Fabaceae</taxon>
        <taxon>Papilionoideae</taxon>
        <taxon>50 kb inversion clade</taxon>
        <taxon>NPAAA clade</taxon>
        <taxon>indigoferoid/millettioid clade</taxon>
        <taxon>Phaseoleae</taxon>
        <taxon>Psophocarpus</taxon>
    </lineage>
</organism>
<proteinExistence type="predicted"/>
<dbReference type="SMART" id="SM00054">
    <property type="entry name" value="EFh"/>
    <property type="match status" value="2"/>
</dbReference>
<keyword evidence="2" id="KW-0677">Repeat</keyword>
<gene>
    <name evidence="6" type="ORF">VNO78_12215</name>
</gene>
<dbReference type="Proteomes" id="UP001386955">
    <property type="component" value="Unassembled WGS sequence"/>
</dbReference>
<dbReference type="EMBL" id="JAYMYS010000003">
    <property type="protein sequence ID" value="KAK7400906.1"/>
    <property type="molecule type" value="Genomic_DNA"/>
</dbReference>
<dbReference type="InterPro" id="IPR002048">
    <property type="entry name" value="EF_hand_dom"/>
</dbReference>
<dbReference type="FunFam" id="1.10.238.10:FF:000178">
    <property type="entry name" value="Calmodulin-2 A"/>
    <property type="match status" value="1"/>
</dbReference>
<dbReference type="PROSITE" id="PS00018">
    <property type="entry name" value="EF_HAND_1"/>
    <property type="match status" value="1"/>
</dbReference>
<dbReference type="SUPFAM" id="SSF47473">
    <property type="entry name" value="EF-hand"/>
    <property type="match status" value="1"/>
</dbReference>
<dbReference type="InterPro" id="IPR018247">
    <property type="entry name" value="EF_Hand_1_Ca_BS"/>
</dbReference>
<keyword evidence="7" id="KW-1185">Reference proteome</keyword>
<dbReference type="InterPro" id="IPR039647">
    <property type="entry name" value="EF_hand_pair_protein_CML-like"/>
</dbReference>
<evidence type="ECO:0000256" key="3">
    <source>
        <dbReference type="ARBA" id="ARBA00022837"/>
    </source>
</evidence>
<keyword evidence="4" id="KW-1133">Transmembrane helix</keyword>
<comment type="caution">
    <text evidence="6">The sequence shown here is derived from an EMBL/GenBank/DDBJ whole genome shotgun (WGS) entry which is preliminary data.</text>
</comment>
<dbReference type="CDD" id="cd00051">
    <property type="entry name" value="EFh"/>
    <property type="match status" value="1"/>
</dbReference>
<evidence type="ECO:0000256" key="2">
    <source>
        <dbReference type="ARBA" id="ARBA00022737"/>
    </source>
</evidence>
<evidence type="ECO:0000256" key="4">
    <source>
        <dbReference type="SAM" id="Phobius"/>
    </source>
</evidence>
<keyword evidence="4" id="KW-0472">Membrane</keyword>
<protein>
    <recommendedName>
        <fullName evidence="5">EF-hand domain-containing protein</fullName>
    </recommendedName>
</protein>
<keyword evidence="3" id="KW-0106">Calcium</keyword>
<dbReference type="PROSITE" id="PS50222">
    <property type="entry name" value="EF_HAND_2"/>
    <property type="match status" value="1"/>
</dbReference>
<sequence>MKQIYSYKNMSGLSLCLITLLSANGFLSILCFSLQFIWKWLSQKWKFFCHTKPLSCSNVEQENHILKKNCIQQSARLCKEEVIVLMEELGISVELDGVGIDGFGEQEISDMFGNEVSVEEVKEAFNVFDENKDGFIDAYELQRVLWGLGLEKDFVQCQKMINVVDQNGDEVIDHNEFFMLMEESFG</sequence>
<keyword evidence="1" id="KW-0479">Metal-binding</keyword>
<name>A0AAN9SNJ2_PSOTE</name>
<dbReference type="GO" id="GO:0005509">
    <property type="term" value="F:calcium ion binding"/>
    <property type="evidence" value="ECO:0007669"/>
    <property type="project" value="InterPro"/>
</dbReference>
<keyword evidence="4" id="KW-0812">Transmembrane</keyword>
<dbReference type="Gene3D" id="1.10.238.10">
    <property type="entry name" value="EF-hand"/>
    <property type="match status" value="1"/>
</dbReference>
<dbReference type="InterPro" id="IPR011992">
    <property type="entry name" value="EF-hand-dom_pair"/>
</dbReference>
<evidence type="ECO:0000256" key="1">
    <source>
        <dbReference type="ARBA" id="ARBA00022723"/>
    </source>
</evidence>
<reference evidence="6 7" key="1">
    <citation type="submission" date="2024-01" db="EMBL/GenBank/DDBJ databases">
        <title>The genomes of 5 underutilized Papilionoideae crops provide insights into root nodulation and disease resistanc.</title>
        <authorList>
            <person name="Jiang F."/>
        </authorList>
    </citation>
    <scope>NUCLEOTIDE SEQUENCE [LARGE SCALE GENOMIC DNA]</scope>
    <source>
        <strain evidence="6">DUOXIRENSHENG_FW03</strain>
        <tissue evidence="6">Leaves</tissue>
    </source>
</reference>
<evidence type="ECO:0000259" key="5">
    <source>
        <dbReference type="PROSITE" id="PS50222"/>
    </source>
</evidence>
<evidence type="ECO:0000313" key="7">
    <source>
        <dbReference type="Proteomes" id="UP001386955"/>
    </source>
</evidence>
<dbReference type="PANTHER" id="PTHR10891">
    <property type="entry name" value="EF-HAND CALCIUM-BINDING DOMAIN CONTAINING PROTEIN"/>
    <property type="match status" value="1"/>
</dbReference>
<feature type="domain" description="EF-hand" evidence="5">
    <location>
        <begin position="116"/>
        <end position="151"/>
    </location>
</feature>
<dbReference type="AlphaFoldDB" id="A0AAN9SNJ2"/>